<gene>
    <name evidence="4" type="ORF">AVDCRST_MAG68-1473</name>
</gene>
<sequence length="215" mass="22453">MTPRFAPLRSIAALACIAALGACSGGSADNREAAGDSATAAISPPPAEAPQGAPPPGTGSEAPVAGQLTDPNIAAVASASNQDEIRSSRLALEKGENGQVKQFAQRMVADHSRMEQEMRTLLQSKGITPQDNPQSTQMTQASQSALQALQGLNGRQFDSAYVAHQVRAHQATLQALETMLIPNARDPQMKAMLEAARPAVAQHLADAQKLEGSIR</sequence>
<dbReference type="PANTHER" id="PTHR38593:SF1">
    <property type="entry name" value="BLR2558 PROTEIN"/>
    <property type="match status" value="1"/>
</dbReference>
<evidence type="ECO:0000313" key="4">
    <source>
        <dbReference type="EMBL" id="CAA9314410.1"/>
    </source>
</evidence>
<evidence type="ECO:0000256" key="1">
    <source>
        <dbReference type="SAM" id="MobiDB-lite"/>
    </source>
</evidence>
<keyword evidence="2" id="KW-0732">Signal</keyword>
<accession>A0A6J4KU84</accession>
<dbReference type="InterPro" id="IPR025419">
    <property type="entry name" value="DUF4142"/>
</dbReference>
<dbReference type="PANTHER" id="PTHR38593">
    <property type="entry name" value="BLR2558 PROTEIN"/>
    <property type="match status" value="1"/>
</dbReference>
<protein>
    <recommendedName>
        <fullName evidence="3">DUF4142 domain-containing protein</fullName>
    </recommendedName>
</protein>
<feature type="region of interest" description="Disordered" evidence="1">
    <location>
        <begin position="27"/>
        <end position="81"/>
    </location>
</feature>
<dbReference type="Gene3D" id="1.20.1260.10">
    <property type="match status" value="1"/>
</dbReference>
<dbReference type="EMBL" id="CADCTW010000081">
    <property type="protein sequence ID" value="CAA9314410.1"/>
    <property type="molecule type" value="Genomic_DNA"/>
</dbReference>
<organism evidence="4">
    <name type="scientific">uncultured Gemmatimonadota bacterium</name>
    <dbReference type="NCBI Taxonomy" id="203437"/>
    <lineage>
        <taxon>Bacteria</taxon>
        <taxon>Pseudomonadati</taxon>
        <taxon>Gemmatimonadota</taxon>
        <taxon>environmental samples</taxon>
    </lineage>
</organism>
<proteinExistence type="predicted"/>
<name>A0A6J4KU84_9BACT</name>
<reference evidence="4" key="1">
    <citation type="submission" date="2020-02" db="EMBL/GenBank/DDBJ databases">
        <authorList>
            <person name="Meier V. D."/>
        </authorList>
    </citation>
    <scope>NUCLEOTIDE SEQUENCE</scope>
    <source>
        <strain evidence="4">AVDCRST_MAG68</strain>
    </source>
</reference>
<feature type="compositionally biased region" description="Pro residues" evidence="1">
    <location>
        <begin position="43"/>
        <end position="57"/>
    </location>
</feature>
<dbReference type="PROSITE" id="PS51257">
    <property type="entry name" value="PROKAR_LIPOPROTEIN"/>
    <property type="match status" value="1"/>
</dbReference>
<feature type="signal peptide" evidence="2">
    <location>
        <begin position="1"/>
        <end position="28"/>
    </location>
</feature>
<evidence type="ECO:0000259" key="3">
    <source>
        <dbReference type="Pfam" id="PF13628"/>
    </source>
</evidence>
<dbReference type="InterPro" id="IPR012347">
    <property type="entry name" value="Ferritin-like"/>
</dbReference>
<dbReference type="AlphaFoldDB" id="A0A6J4KU84"/>
<evidence type="ECO:0000256" key="2">
    <source>
        <dbReference type="SAM" id="SignalP"/>
    </source>
</evidence>
<feature type="chain" id="PRO_5026669673" description="DUF4142 domain-containing protein" evidence="2">
    <location>
        <begin position="29"/>
        <end position="215"/>
    </location>
</feature>
<dbReference type="Pfam" id="PF13628">
    <property type="entry name" value="DUF4142"/>
    <property type="match status" value="1"/>
</dbReference>
<feature type="domain" description="DUF4142" evidence="3">
    <location>
        <begin position="69"/>
        <end position="210"/>
    </location>
</feature>